<name>A0ABM7R7F7_9GAMM</name>
<sequence length="253" mass="26296">MLIGYGMPAVETATLTGGTWLSADQGSALFDGKPGRSSRIRRTGTLAITITLAEAVVPGIIAILGLNIPPGVQVSAAGASGTTVRLPGGSVCVWLFPQASALVSTVSVEIATTATNVDVGEIAIFRAVEVGISDGWAVATIDTSVHTRTKGGQVNTVHGPLYRRLTCTLSGRPTAAVRGGGLGGTDWETVAAAIAGRRRSCVVPQYRDMVSKSLDPLLASRSALYGYPTQLPSAENISRQYFTGYMEFEEVPA</sequence>
<dbReference type="RefSeq" id="WP_245003201.1">
    <property type="nucleotide sequence ID" value="NZ_AP024684.1"/>
</dbReference>
<protein>
    <submittedName>
        <fullName evidence="1">Uncharacterized protein</fullName>
    </submittedName>
</protein>
<evidence type="ECO:0000313" key="1">
    <source>
        <dbReference type="EMBL" id="BCX44402.1"/>
    </source>
</evidence>
<gene>
    <name evidence="1" type="ORF">STNY_R26080</name>
</gene>
<evidence type="ECO:0000313" key="2">
    <source>
        <dbReference type="Proteomes" id="UP000825066"/>
    </source>
</evidence>
<accession>A0ABM7R7F7</accession>
<dbReference type="Proteomes" id="UP000825066">
    <property type="component" value="Chromosome"/>
</dbReference>
<dbReference type="EMBL" id="AP024684">
    <property type="protein sequence ID" value="BCX44402.1"/>
    <property type="molecule type" value="Genomic_DNA"/>
</dbReference>
<proteinExistence type="predicted"/>
<organism evidence="1 2">
    <name type="scientific">Stenotrophomonas pavanii</name>
    <dbReference type="NCBI Taxonomy" id="487698"/>
    <lineage>
        <taxon>Bacteria</taxon>
        <taxon>Pseudomonadati</taxon>
        <taxon>Pseudomonadota</taxon>
        <taxon>Gammaproteobacteria</taxon>
        <taxon>Lysobacterales</taxon>
        <taxon>Lysobacteraceae</taxon>
        <taxon>Stenotrophomonas</taxon>
    </lineage>
</organism>
<reference evidence="1 2" key="1">
    <citation type="submission" date="2021-05" db="EMBL/GenBank/DDBJ databases">
        <title>Complete Genome Sequence of Stenotrophomonas pavanii strain Y.</title>
        <authorList>
            <person name="Dohra H."/>
            <person name="Mohad Din A.R.J."/>
            <person name="Suzuki K."/>
            <person name="Fatma A."/>
            <person name="Honjyo M."/>
            <person name="Nishimura T."/>
            <person name="Moriuch R."/>
            <person name="Masuda K."/>
            <person name="Minoura A."/>
            <person name="Tashiro Y."/>
            <person name="Futamata H."/>
        </authorList>
    </citation>
    <scope>NUCLEOTIDE SEQUENCE [LARGE SCALE GENOMIC DNA]</scope>
    <source>
        <strain evidence="2">Y</strain>
    </source>
</reference>
<keyword evidence="2" id="KW-1185">Reference proteome</keyword>